<reference evidence="3" key="4">
    <citation type="journal article" date="2015" name="G3 (Bethesda)">
        <title>Genome sequences of three phytopathogenic species of the Magnaporthaceae family of fungi.</title>
        <authorList>
            <person name="Okagaki L.H."/>
            <person name="Nunes C.C."/>
            <person name="Sailsbery J."/>
            <person name="Clay B."/>
            <person name="Brown D."/>
            <person name="John T."/>
            <person name="Oh Y."/>
            <person name="Young N."/>
            <person name="Fitzgerald M."/>
            <person name="Haas B.J."/>
            <person name="Zeng Q."/>
            <person name="Young S."/>
            <person name="Adiconis X."/>
            <person name="Fan L."/>
            <person name="Levin J.Z."/>
            <person name="Mitchell T.K."/>
            <person name="Okubara P.A."/>
            <person name="Farman M.L."/>
            <person name="Kohn L.M."/>
            <person name="Birren B."/>
            <person name="Ma L.-J."/>
            <person name="Dean R.A."/>
        </authorList>
    </citation>
    <scope>NUCLEOTIDE SEQUENCE</scope>
    <source>
        <strain evidence="3">ATCC 64411 / 73-15</strain>
    </source>
</reference>
<dbReference type="EMBL" id="ADBL01002369">
    <property type="status" value="NOT_ANNOTATED_CDS"/>
    <property type="molecule type" value="Genomic_DNA"/>
</dbReference>
<reference evidence="2" key="2">
    <citation type="submission" date="2010-05" db="EMBL/GenBank/DDBJ databases">
        <title>The Genome Sequence of Magnaporthe poae strain ATCC 64411.</title>
        <authorList>
            <consortium name="The Broad Institute Genome Sequencing Platform"/>
            <consortium name="Broad Institute Genome Sequencing Center for Infectious Disease"/>
            <person name="Ma L.-J."/>
            <person name="Dead R."/>
            <person name="Young S."/>
            <person name="Zeng Q."/>
            <person name="Koehrsen M."/>
            <person name="Alvarado L."/>
            <person name="Berlin A."/>
            <person name="Chapman S.B."/>
            <person name="Chen Z."/>
            <person name="Freedman E."/>
            <person name="Gellesch M."/>
            <person name="Goldberg J."/>
            <person name="Griggs A."/>
            <person name="Gujja S."/>
            <person name="Heilman E.R."/>
            <person name="Heiman D."/>
            <person name="Hepburn T."/>
            <person name="Howarth C."/>
            <person name="Jen D."/>
            <person name="Larson L."/>
            <person name="Mehta T."/>
            <person name="Neiman D."/>
            <person name="Pearson M."/>
            <person name="Roberts A."/>
            <person name="Saif S."/>
            <person name="Shea T."/>
            <person name="Shenoy N."/>
            <person name="Sisk P."/>
            <person name="Stolte C."/>
            <person name="Sykes S."/>
            <person name="Walk T."/>
            <person name="White J."/>
            <person name="Yandava C."/>
            <person name="Haas B."/>
            <person name="Nusbaum C."/>
            <person name="Birren B."/>
        </authorList>
    </citation>
    <scope>NUCLEOTIDE SEQUENCE</scope>
    <source>
        <strain evidence="2">ATCC 64411</strain>
    </source>
</reference>
<dbReference type="AlphaFoldDB" id="A0A0C4ED10"/>
<evidence type="ECO:0000313" key="2">
    <source>
        <dbReference type="EMBL" id="KLU90749.1"/>
    </source>
</evidence>
<feature type="region of interest" description="Disordered" evidence="1">
    <location>
        <begin position="45"/>
        <end position="65"/>
    </location>
</feature>
<reference evidence="4" key="1">
    <citation type="submission" date="2010-05" db="EMBL/GenBank/DDBJ databases">
        <title>The genome sequence of Magnaporthe poae strain ATCC 64411.</title>
        <authorList>
            <person name="Ma L.-J."/>
            <person name="Dead R."/>
            <person name="Young S."/>
            <person name="Zeng Q."/>
            <person name="Koehrsen M."/>
            <person name="Alvarado L."/>
            <person name="Berlin A."/>
            <person name="Chapman S.B."/>
            <person name="Chen Z."/>
            <person name="Freedman E."/>
            <person name="Gellesch M."/>
            <person name="Goldberg J."/>
            <person name="Griggs A."/>
            <person name="Gujja S."/>
            <person name="Heilman E.R."/>
            <person name="Heiman D."/>
            <person name="Hepburn T."/>
            <person name="Howarth C."/>
            <person name="Jen D."/>
            <person name="Larson L."/>
            <person name="Mehta T."/>
            <person name="Neiman D."/>
            <person name="Pearson M."/>
            <person name="Roberts A."/>
            <person name="Saif S."/>
            <person name="Shea T."/>
            <person name="Shenoy N."/>
            <person name="Sisk P."/>
            <person name="Stolte C."/>
            <person name="Sykes S."/>
            <person name="Walk T."/>
            <person name="White J."/>
            <person name="Yandava C."/>
            <person name="Haas B."/>
            <person name="Nusbaum C."/>
            <person name="Birren B."/>
        </authorList>
    </citation>
    <scope>NUCLEOTIDE SEQUENCE [LARGE SCALE GENOMIC DNA]</scope>
    <source>
        <strain evidence="4">ATCC 64411 / 73-15</strain>
    </source>
</reference>
<name>A0A0C4ED10_MAGP6</name>
<proteinExistence type="predicted"/>
<feature type="region of interest" description="Disordered" evidence="1">
    <location>
        <begin position="95"/>
        <end position="116"/>
    </location>
</feature>
<feature type="compositionally biased region" description="Polar residues" evidence="1">
    <location>
        <begin position="55"/>
        <end position="65"/>
    </location>
</feature>
<protein>
    <submittedName>
        <fullName evidence="2 3">Uncharacterized protein</fullName>
    </submittedName>
</protein>
<dbReference type="VEuPathDB" id="FungiDB:MAPG_10601"/>
<keyword evidence="4" id="KW-1185">Reference proteome</keyword>
<reference evidence="2" key="3">
    <citation type="submission" date="2011-03" db="EMBL/GenBank/DDBJ databases">
        <title>Annotation of Magnaporthe poae ATCC 64411.</title>
        <authorList>
            <person name="Ma L.-J."/>
            <person name="Dead R."/>
            <person name="Young S.K."/>
            <person name="Zeng Q."/>
            <person name="Gargeya S."/>
            <person name="Fitzgerald M."/>
            <person name="Haas B."/>
            <person name="Abouelleil A."/>
            <person name="Alvarado L."/>
            <person name="Arachchi H.M."/>
            <person name="Berlin A."/>
            <person name="Brown A."/>
            <person name="Chapman S.B."/>
            <person name="Chen Z."/>
            <person name="Dunbar C."/>
            <person name="Freedman E."/>
            <person name="Gearin G."/>
            <person name="Gellesch M."/>
            <person name="Goldberg J."/>
            <person name="Griggs A."/>
            <person name="Gujja S."/>
            <person name="Heiman D."/>
            <person name="Howarth C."/>
            <person name="Larson L."/>
            <person name="Lui A."/>
            <person name="MacDonald P.J.P."/>
            <person name="Mehta T."/>
            <person name="Montmayeur A."/>
            <person name="Murphy C."/>
            <person name="Neiman D."/>
            <person name="Pearson M."/>
            <person name="Priest M."/>
            <person name="Roberts A."/>
            <person name="Saif S."/>
            <person name="Shea T."/>
            <person name="Shenoy N."/>
            <person name="Sisk P."/>
            <person name="Stolte C."/>
            <person name="Sykes S."/>
            <person name="Yandava C."/>
            <person name="Wortman J."/>
            <person name="Nusbaum C."/>
            <person name="Birren B."/>
        </authorList>
    </citation>
    <scope>NUCLEOTIDE SEQUENCE</scope>
    <source>
        <strain evidence="2">ATCC 64411</strain>
    </source>
</reference>
<evidence type="ECO:0000313" key="3">
    <source>
        <dbReference type="EnsemblFungi" id="MAPG_10601T0"/>
    </source>
</evidence>
<accession>A0A0C4ED10</accession>
<dbReference type="EMBL" id="GL876975">
    <property type="protein sequence ID" value="KLU90749.1"/>
    <property type="molecule type" value="Genomic_DNA"/>
</dbReference>
<evidence type="ECO:0000256" key="1">
    <source>
        <dbReference type="SAM" id="MobiDB-lite"/>
    </source>
</evidence>
<dbReference type="Proteomes" id="UP000011715">
    <property type="component" value="Unassembled WGS sequence"/>
</dbReference>
<reference evidence="3" key="5">
    <citation type="submission" date="2015-06" db="UniProtKB">
        <authorList>
            <consortium name="EnsemblFungi"/>
        </authorList>
    </citation>
    <scope>IDENTIFICATION</scope>
    <source>
        <strain evidence="3">ATCC 64411</strain>
    </source>
</reference>
<organism evidence="3 4">
    <name type="scientific">Magnaporthiopsis poae (strain ATCC 64411 / 73-15)</name>
    <name type="common">Kentucky bluegrass fungus</name>
    <name type="synonym">Magnaporthe poae</name>
    <dbReference type="NCBI Taxonomy" id="644358"/>
    <lineage>
        <taxon>Eukaryota</taxon>
        <taxon>Fungi</taxon>
        <taxon>Dikarya</taxon>
        <taxon>Ascomycota</taxon>
        <taxon>Pezizomycotina</taxon>
        <taxon>Sordariomycetes</taxon>
        <taxon>Sordariomycetidae</taxon>
        <taxon>Magnaporthales</taxon>
        <taxon>Magnaporthaceae</taxon>
        <taxon>Magnaporthiopsis</taxon>
    </lineage>
</organism>
<gene>
    <name evidence="2" type="ORF">MAPG_10601</name>
</gene>
<evidence type="ECO:0000313" key="4">
    <source>
        <dbReference type="Proteomes" id="UP000011715"/>
    </source>
</evidence>
<feature type="region of interest" description="Disordered" evidence="1">
    <location>
        <begin position="1"/>
        <end position="20"/>
    </location>
</feature>
<sequence>MITLLNMGASRKPTHHTRERLRADQARPVPMACRADPGQDIQTWVPRLHPRPRQPTAQTAGAPLSTTTVAQPQAYATGGPAKLINSRVTLWTVHSCRPRGPPNDQQPATAVAGGPWPKNGASALASTLRALLVP</sequence>
<dbReference type="EnsemblFungi" id="MAPG_10601T0">
    <property type="protein sequence ID" value="MAPG_10601T0"/>
    <property type="gene ID" value="MAPG_10601"/>
</dbReference>